<accession>A0ACD3ANU4</accession>
<keyword evidence="2" id="KW-1185">Reference proteome</keyword>
<dbReference type="Proteomes" id="UP000308600">
    <property type="component" value="Unassembled WGS sequence"/>
</dbReference>
<evidence type="ECO:0000313" key="2">
    <source>
        <dbReference type="Proteomes" id="UP000308600"/>
    </source>
</evidence>
<dbReference type="EMBL" id="ML208377">
    <property type="protein sequence ID" value="TFK67378.1"/>
    <property type="molecule type" value="Genomic_DNA"/>
</dbReference>
<gene>
    <name evidence="1" type="ORF">BDN72DRAFT_843074</name>
</gene>
<sequence length="130" mass="15013">MRVLSKEEEKDDVEVTWEDQQGINTFSKLNTRARNIEQKLLELKQEKEALDDLSTELELADEDEPVLYKVGETFLNMPLSRAQKRLESDQASIDKQISELSTTADECETKMKELKVTLYAKFGRAINLDE</sequence>
<evidence type="ECO:0000313" key="1">
    <source>
        <dbReference type="EMBL" id="TFK67378.1"/>
    </source>
</evidence>
<name>A0ACD3ANU4_9AGAR</name>
<protein>
    <submittedName>
        <fullName evidence="1">Prefoldin</fullName>
    </submittedName>
</protein>
<proteinExistence type="predicted"/>
<organism evidence="1 2">
    <name type="scientific">Pluteus cervinus</name>
    <dbReference type="NCBI Taxonomy" id="181527"/>
    <lineage>
        <taxon>Eukaryota</taxon>
        <taxon>Fungi</taxon>
        <taxon>Dikarya</taxon>
        <taxon>Basidiomycota</taxon>
        <taxon>Agaricomycotina</taxon>
        <taxon>Agaricomycetes</taxon>
        <taxon>Agaricomycetidae</taxon>
        <taxon>Agaricales</taxon>
        <taxon>Pluteineae</taxon>
        <taxon>Pluteaceae</taxon>
        <taxon>Pluteus</taxon>
    </lineage>
</organism>
<reference evidence="1 2" key="1">
    <citation type="journal article" date="2019" name="Nat. Ecol. Evol.">
        <title>Megaphylogeny resolves global patterns of mushroom evolution.</title>
        <authorList>
            <person name="Varga T."/>
            <person name="Krizsan K."/>
            <person name="Foldi C."/>
            <person name="Dima B."/>
            <person name="Sanchez-Garcia M."/>
            <person name="Sanchez-Ramirez S."/>
            <person name="Szollosi G.J."/>
            <person name="Szarkandi J.G."/>
            <person name="Papp V."/>
            <person name="Albert L."/>
            <person name="Andreopoulos W."/>
            <person name="Angelini C."/>
            <person name="Antonin V."/>
            <person name="Barry K.W."/>
            <person name="Bougher N.L."/>
            <person name="Buchanan P."/>
            <person name="Buyck B."/>
            <person name="Bense V."/>
            <person name="Catcheside P."/>
            <person name="Chovatia M."/>
            <person name="Cooper J."/>
            <person name="Damon W."/>
            <person name="Desjardin D."/>
            <person name="Finy P."/>
            <person name="Geml J."/>
            <person name="Haridas S."/>
            <person name="Hughes K."/>
            <person name="Justo A."/>
            <person name="Karasinski D."/>
            <person name="Kautmanova I."/>
            <person name="Kiss B."/>
            <person name="Kocsube S."/>
            <person name="Kotiranta H."/>
            <person name="LaButti K.M."/>
            <person name="Lechner B.E."/>
            <person name="Liimatainen K."/>
            <person name="Lipzen A."/>
            <person name="Lukacs Z."/>
            <person name="Mihaltcheva S."/>
            <person name="Morgado L.N."/>
            <person name="Niskanen T."/>
            <person name="Noordeloos M.E."/>
            <person name="Ohm R.A."/>
            <person name="Ortiz-Santana B."/>
            <person name="Ovrebo C."/>
            <person name="Racz N."/>
            <person name="Riley R."/>
            <person name="Savchenko A."/>
            <person name="Shiryaev A."/>
            <person name="Soop K."/>
            <person name="Spirin V."/>
            <person name="Szebenyi C."/>
            <person name="Tomsovsky M."/>
            <person name="Tulloss R.E."/>
            <person name="Uehling J."/>
            <person name="Grigoriev I.V."/>
            <person name="Vagvolgyi C."/>
            <person name="Papp T."/>
            <person name="Martin F.M."/>
            <person name="Miettinen O."/>
            <person name="Hibbett D.S."/>
            <person name="Nagy L.G."/>
        </authorList>
    </citation>
    <scope>NUCLEOTIDE SEQUENCE [LARGE SCALE GENOMIC DNA]</scope>
    <source>
        <strain evidence="1 2">NL-1719</strain>
    </source>
</reference>